<feature type="non-terminal residue" evidence="1">
    <location>
        <position position="360"/>
    </location>
</feature>
<organism evidence="1">
    <name type="scientific">marine sediment metagenome</name>
    <dbReference type="NCBI Taxonomy" id="412755"/>
    <lineage>
        <taxon>unclassified sequences</taxon>
        <taxon>metagenomes</taxon>
        <taxon>ecological metagenomes</taxon>
    </lineage>
</organism>
<dbReference type="AlphaFoldDB" id="A0A0F8WV51"/>
<accession>A0A0F8WV51</accession>
<dbReference type="SMART" id="SM00028">
    <property type="entry name" value="TPR"/>
    <property type="match status" value="3"/>
</dbReference>
<dbReference type="InterPro" id="IPR019734">
    <property type="entry name" value="TPR_rpt"/>
</dbReference>
<gene>
    <name evidence="1" type="ORF">LCGC14_3023110</name>
</gene>
<dbReference type="EMBL" id="LAZR01062906">
    <property type="protein sequence ID" value="KKK60563.1"/>
    <property type="molecule type" value="Genomic_DNA"/>
</dbReference>
<evidence type="ECO:0000313" key="1">
    <source>
        <dbReference type="EMBL" id="KKK60563.1"/>
    </source>
</evidence>
<dbReference type="Gene3D" id="1.25.40.10">
    <property type="entry name" value="Tetratricopeptide repeat domain"/>
    <property type="match status" value="2"/>
</dbReference>
<dbReference type="InterPro" id="IPR011990">
    <property type="entry name" value="TPR-like_helical_dom_sf"/>
</dbReference>
<proteinExistence type="predicted"/>
<name>A0A0F8WV51_9ZZZZ</name>
<feature type="non-terminal residue" evidence="1">
    <location>
        <position position="1"/>
    </location>
</feature>
<dbReference type="SUPFAM" id="SSF48452">
    <property type="entry name" value="TPR-like"/>
    <property type="match status" value="2"/>
</dbReference>
<sequence>DQVGDLFDKANVYAYKNKDSSDFYHQKVLELTQKNKDWNYSIWTLMSWNHSSASFYDLQQMSKNIKSLDSLFHDYKSEINEIPEKSIYINSLNYEKGIYQYQLGNYRESRDSFENIIELVEKTPDSLIDPNDLDSLIAAYSFTAKMFTNEGKYQLAKSYYTKNIRLLKEKKPGDTSSLYRNYSLLGEVFKNEKEYEASNRYFVPSINFNLKHKEDTKTILTEADHLIDNYINLSKADSATYYLKIMNENLSPDNPFLHKYHQAKARLLKFQHENQEALLEYRQALAALKMKWGHQKQEEIGILYREMGDLCVDLNRPEQAMVYYDLSVDQYKQNKAKITLVQTYMQQTKVFNTLATKNSF</sequence>
<comment type="caution">
    <text evidence="1">The sequence shown here is derived from an EMBL/GenBank/DDBJ whole genome shotgun (WGS) entry which is preliminary data.</text>
</comment>
<evidence type="ECO:0008006" key="2">
    <source>
        <dbReference type="Google" id="ProtNLM"/>
    </source>
</evidence>
<protein>
    <recommendedName>
        <fullName evidence="2">Tetratricopeptide repeat protein</fullName>
    </recommendedName>
</protein>
<reference evidence="1" key="1">
    <citation type="journal article" date="2015" name="Nature">
        <title>Complex archaea that bridge the gap between prokaryotes and eukaryotes.</title>
        <authorList>
            <person name="Spang A."/>
            <person name="Saw J.H."/>
            <person name="Jorgensen S.L."/>
            <person name="Zaremba-Niedzwiedzka K."/>
            <person name="Martijn J."/>
            <person name="Lind A.E."/>
            <person name="van Eijk R."/>
            <person name="Schleper C."/>
            <person name="Guy L."/>
            <person name="Ettema T.J."/>
        </authorList>
    </citation>
    <scope>NUCLEOTIDE SEQUENCE</scope>
</reference>